<proteinExistence type="predicted"/>
<name>A0A371GMF7_MUCPR</name>
<dbReference type="STRING" id="157652.A0A371GMF7"/>
<feature type="non-terminal residue" evidence="1">
    <location>
        <position position="1"/>
    </location>
</feature>
<evidence type="ECO:0008006" key="3">
    <source>
        <dbReference type="Google" id="ProtNLM"/>
    </source>
</evidence>
<accession>A0A371GMF7</accession>
<dbReference type="EMBL" id="QJKJ01005044">
    <property type="protein sequence ID" value="RDX91749.1"/>
    <property type="molecule type" value="Genomic_DNA"/>
</dbReference>
<keyword evidence="2" id="KW-1185">Reference proteome</keyword>
<reference evidence="1" key="1">
    <citation type="submission" date="2018-05" db="EMBL/GenBank/DDBJ databases">
        <title>Draft genome of Mucuna pruriens seed.</title>
        <authorList>
            <person name="Nnadi N.E."/>
            <person name="Vos R."/>
            <person name="Hasami M.H."/>
            <person name="Devisetty U.K."/>
            <person name="Aguiy J.C."/>
        </authorList>
    </citation>
    <scope>NUCLEOTIDE SEQUENCE [LARGE SCALE GENOMIC DNA]</scope>
    <source>
        <strain evidence="1">JCA_2017</strain>
    </source>
</reference>
<dbReference type="AlphaFoldDB" id="A0A371GMF7"/>
<organism evidence="1 2">
    <name type="scientific">Mucuna pruriens</name>
    <name type="common">Velvet bean</name>
    <name type="synonym">Dolichos pruriens</name>
    <dbReference type="NCBI Taxonomy" id="157652"/>
    <lineage>
        <taxon>Eukaryota</taxon>
        <taxon>Viridiplantae</taxon>
        <taxon>Streptophyta</taxon>
        <taxon>Embryophyta</taxon>
        <taxon>Tracheophyta</taxon>
        <taxon>Spermatophyta</taxon>
        <taxon>Magnoliopsida</taxon>
        <taxon>eudicotyledons</taxon>
        <taxon>Gunneridae</taxon>
        <taxon>Pentapetalae</taxon>
        <taxon>rosids</taxon>
        <taxon>fabids</taxon>
        <taxon>Fabales</taxon>
        <taxon>Fabaceae</taxon>
        <taxon>Papilionoideae</taxon>
        <taxon>50 kb inversion clade</taxon>
        <taxon>NPAAA clade</taxon>
        <taxon>indigoferoid/millettioid clade</taxon>
        <taxon>Phaseoleae</taxon>
        <taxon>Mucuna</taxon>
    </lineage>
</organism>
<dbReference type="Proteomes" id="UP000257109">
    <property type="component" value="Unassembled WGS sequence"/>
</dbReference>
<sequence>MSRMNSEKKLGAGRVVAVAIENNKTSQHAAKWAVDNLLPKDQCLLLIHVRQRPSSSFSYICIE</sequence>
<protein>
    <recommendedName>
        <fullName evidence="3">UspA domain-containing protein</fullName>
    </recommendedName>
</protein>
<evidence type="ECO:0000313" key="1">
    <source>
        <dbReference type="EMBL" id="RDX91749.1"/>
    </source>
</evidence>
<evidence type="ECO:0000313" key="2">
    <source>
        <dbReference type="Proteomes" id="UP000257109"/>
    </source>
</evidence>
<dbReference type="OrthoDB" id="786795at2759"/>
<comment type="caution">
    <text evidence="1">The sequence shown here is derived from an EMBL/GenBank/DDBJ whole genome shotgun (WGS) entry which is preliminary data.</text>
</comment>
<gene>
    <name evidence="1" type="ORF">CR513_26237</name>
</gene>